<protein>
    <recommendedName>
        <fullName evidence="3">Plant methyltransferase dimerisation domain-containing protein</fullName>
    </recommendedName>
</protein>
<evidence type="ECO:0000313" key="2">
    <source>
        <dbReference type="Proteomes" id="UP000006038"/>
    </source>
</evidence>
<dbReference type="HOGENOM" id="CLU_2889385_0_0_1"/>
<dbReference type="SUPFAM" id="SSF46785">
    <property type="entry name" value="Winged helix' DNA-binding domain"/>
    <property type="match status" value="1"/>
</dbReference>
<dbReference type="InterPro" id="IPR036390">
    <property type="entry name" value="WH_DNA-bd_sf"/>
</dbReference>
<proteinExistence type="predicted"/>
<keyword evidence="2" id="KW-1185">Reference proteome</keyword>
<dbReference type="InterPro" id="IPR036388">
    <property type="entry name" value="WH-like_DNA-bd_sf"/>
</dbReference>
<dbReference type="Gene3D" id="1.10.10.10">
    <property type="entry name" value="Winged helix-like DNA-binding domain superfamily/Winged helix DNA-binding domain"/>
    <property type="match status" value="1"/>
</dbReference>
<dbReference type="GO" id="GO:0046983">
    <property type="term" value="F:protein dimerization activity"/>
    <property type="evidence" value="ECO:0007669"/>
    <property type="project" value="InterPro"/>
</dbReference>
<sequence length="63" mass="6927">MSSEAPVPSVLLAPTDDELLQAQADLWRHSLYYLTSMTLRCAAMLGVPTAIHRLGSSSTFIYE</sequence>
<dbReference type="AlphaFoldDB" id="J3N7N9"/>
<evidence type="ECO:0000313" key="1">
    <source>
        <dbReference type="EnsemblPlants" id="OB11G18250.1"/>
    </source>
</evidence>
<dbReference type="EnsemblPlants" id="OB11G18250.1">
    <property type="protein sequence ID" value="OB11G18250.1"/>
    <property type="gene ID" value="OB11G18250"/>
</dbReference>
<reference evidence="1" key="2">
    <citation type="submission" date="2013-04" db="UniProtKB">
        <authorList>
            <consortium name="EnsemblPlants"/>
        </authorList>
    </citation>
    <scope>IDENTIFICATION</scope>
</reference>
<name>J3N7N9_ORYBR</name>
<dbReference type="Gramene" id="OB11G18250.1">
    <property type="protein sequence ID" value="OB11G18250.1"/>
    <property type="gene ID" value="OB11G18250"/>
</dbReference>
<evidence type="ECO:0008006" key="3">
    <source>
        <dbReference type="Google" id="ProtNLM"/>
    </source>
</evidence>
<organism evidence="1">
    <name type="scientific">Oryza brachyantha</name>
    <name type="common">malo sina</name>
    <dbReference type="NCBI Taxonomy" id="4533"/>
    <lineage>
        <taxon>Eukaryota</taxon>
        <taxon>Viridiplantae</taxon>
        <taxon>Streptophyta</taxon>
        <taxon>Embryophyta</taxon>
        <taxon>Tracheophyta</taxon>
        <taxon>Spermatophyta</taxon>
        <taxon>Magnoliopsida</taxon>
        <taxon>Liliopsida</taxon>
        <taxon>Poales</taxon>
        <taxon>Poaceae</taxon>
        <taxon>BOP clade</taxon>
        <taxon>Oryzoideae</taxon>
        <taxon>Oryzeae</taxon>
        <taxon>Oryzinae</taxon>
        <taxon>Oryza</taxon>
    </lineage>
</organism>
<accession>J3N7N9</accession>
<reference evidence="1" key="1">
    <citation type="journal article" date="2013" name="Nat. Commun.">
        <title>Whole-genome sequencing of Oryza brachyantha reveals mechanisms underlying Oryza genome evolution.</title>
        <authorList>
            <person name="Chen J."/>
            <person name="Huang Q."/>
            <person name="Gao D."/>
            <person name="Wang J."/>
            <person name="Lang Y."/>
            <person name="Liu T."/>
            <person name="Li B."/>
            <person name="Bai Z."/>
            <person name="Luis Goicoechea J."/>
            <person name="Liang C."/>
            <person name="Chen C."/>
            <person name="Zhang W."/>
            <person name="Sun S."/>
            <person name="Liao Y."/>
            <person name="Zhang X."/>
            <person name="Yang L."/>
            <person name="Song C."/>
            <person name="Wang M."/>
            <person name="Shi J."/>
            <person name="Liu G."/>
            <person name="Liu J."/>
            <person name="Zhou H."/>
            <person name="Zhou W."/>
            <person name="Yu Q."/>
            <person name="An N."/>
            <person name="Chen Y."/>
            <person name="Cai Q."/>
            <person name="Wang B."/>
            <person name="Liu B."/>
            <person name="Min J."/>
            <person name="Huang Y."/>
            <person name="Wu H."/>
            <person name="Li Z."/>
            <person name="Zhang Y."/>
            <person name="Yin Y."/>
            <person name="Song W."/>
            <person name="Jiang J."/>
            <person name="Jackson S.A."/>
            <person name="Wing R.A."/>
            <person name="Wang J."/>
            <person name="Chen M."/>
        </authorList>
    </citation>
    <scope>NUCLEOTIDE SEQUENCE [LARGE SCALE GENOMIC DNA]</scope>
    <source>
        <strain evidence="1">cv. IRGC 101232</strain>
    </source>
</reference>
<dbReference type="Proteomes" id="UP000006038">
    <property type="component" value="Chromosome 11"/>
</dbReference>